<dbReference type="InterPro" id="IPR035953">
    <property type="entry name" value="Dextranase_N-ter"/>
</dbReference>
<sequence>MMSRYFSVLGLSILAAACGGGGGGGSGHTELPITNQAPNIHITSPEANQVFTSDEDISFVATASDSDGSIASVAFYLGDNLQATDLDSPYSVSLEGLSVGAHVLTAVATDNDGATTTSSAISIQVNTVPNVAPTVSLTAPSGNTEYTEGESLTVSATANDSDGNITQVEFFLGSKSLGTDASSPFSVSHNNLVLGAYSITAIATDNDGATTTSNAISIQVNKPNSIEPEQAPSALYFYNQIPYQYLELHWQDNSNKETGFRVEQRFEDQTAWVKLATLTANTSSWNTNSYDRSGPTAELRVVALFGEQEVASDPIRVVGQSDTLEVFSEVAGIRSPKDHTMTSVTSGELITFSELQDQTPADPSQGKATQVSTFFSIQVKKAGTDDTFLDSPTYETRPQLRNYKAQNDPAHSGGHKPYGYSNYGPHASQTGRTLHQKHWTNFDSSDNVTVQINLLETASLSGPINIADVEIHPAPLSMKQIDTTTLEVELPGAPNYARHYRVALNRDAWDAEVPNRDGTIIESPLYLFVNPMHLAPASAPAGEIKEFDQGQLVVIGSGIHLPNSTYQHFGSGANDTMVELYAPADAYLHYGFLVKDPTADLKIWGRAIYSDEMFVVYPDTDDYLGSDESRTPWARTRAIANNPWGIDDAWWSSHFHVNGNPENKVVFDGFTNIGARMGTAVTSATVDIKNHKDVGYGGGTYQSGNGENVYYLGNMMSNDDDVTYIHETYKMEHNTTFNEHNGPSFQFGWGVNTQAAGGKIYHHTVLSSNRRDETGYGKNHGVFNSRLQLGNLEQHIGGHFEDFDFWGKEVILFNLQIWQDRQDETNTNQTSLLSDKVFKDFEINELPYLQNQIKGTEDTNTGNVGYIRFLHFDNVNFEGQALASLDDRNLFSYNEYALVHTFTFFSLPPAVAQPPAGTAPLGKQITIKALSNDTFVQADSSLPESLSPLTANDAAGAQTFTVVDAGNGYIALNAENNFYVKADSKRYGYIHTLPDTIRGDDETQEITEEAKFIWVDNNNGSFSLYSKSMALYIRVEAGSGPEMPLYAAHDVVDEHASFEYFEE</sequence>
<dbReference type="Pfam" id="PF17957">
    <property type="entry name" value="Big_7"/>
    <property type="match status" value="2"/>
</dbReference>
<dbReference type="InterPro" id="IPR013783">
    <property type="entry name" value="Ig-like_fold"/>
</dbReference>
<accession>A0AA41W3P8</accession>
<dbReference type="Pfam" id="PF17433">
    <property type="entry name" value="Glyco_hydro_49N"/>
    <property type="match status" value="1"/>
</dbReference>
<gene>
    <name evidence="3" type="ORF">NAF29_00265</name>
</gene>
<feature type="signal peptide" evidence="1">
    <location>
        <begin position="1"/>
        <end position="17"/>
    </location>
</feature>
<dbReference type="SUPFAM" id="SSF101596">
    <property type="entry name" value="Dextranase, N-terminal domain"/>
    <property type="match status" value="1"/>
</dbReference>
<dbReference type="PROSITE" id="PS51257">
    <property type="entry name" value="PROKAR_LIPOPROTEIN"/>
    <property type="match status" value="1"/>
</dbReference>
<dbReference type="InterPro" id="IPR023226">
    <property type="entry name" value="Glyco_hydro_49_N_dom"/>
</dbReference>
<dbReference type="SUPFAM" id="SSF49299">
    <property type="entry name" value="PKD domain"/>
    <property type="match status" value="1"/>
</dbReference>
<dbReference type="InterPro" id="IPR035986">
    <property type="entry name" value="PKD_dom_sf"/>
</dbReference>
<dbReference type="Proteomes" id="UP001165393">
    <property type="component" value="Unassembled WGS sequence"/>
</dbReference>
<evidence type="ECO:0000259" key="2">
    <source>
        <dbReference type="Pfam" id="PF17433"/>
    </source>
</evidence>
<dbReference type="Gene3D" id="2.60.350.10">
    <property type="entry name" value="Dextranase, N-terminal"/>
    <property type="match status" value="1"/>
</dbReference>
<evidence type="ECO:0000256" key="1">
    <source>
        <dbReference type="SAM" id="SignalP"/>
    </source>
</evidence>
<proteinExistence type="predicted"/>
<organism evidence="3 4">
    <name type="scientific">Echinimonas agarilytica</name>
    <dbReference type="NCBI Taxonomy" id="1215918"/>
    <lineage>
        <taxon>Bacteria</taxon>
        <taxon>Pseudomonadati</taxon>
        <taxon>Pseudomonadota</taxon>
        <taxon>Gammaproteobacteria</taxon>
        <taxon>Alteromonadales</taxon>
        <taxon>Echinimonadaceae</taxon>
        <taxon>Echinimonas</taxon>
    </lineage>
</organism>
<evidence type="ECO:0000313" key="4">
    <source>
        <dbReference type="Proteomes" id="UP001165393"/>
    </source>
</evidence>
<evidence type="ECO:0000313" key="3">
    <source>
        <dbReference type="EMBL" id="MCM2678104.1"/>
    </source>
</evidence>
<keyword evidence="1" id="KW-0732">Signal</keyword>
<feature type="domain" description="Glycoside hydrolase family 49 N-terminal" evidence="2">
    <location>
        <begin position="346"/>
        <end position="507"/>
    </location>
</feature>
<dbReference type="EMBL" id="JAMQGP010000001">
    <property type="protein sequence ID" value="MCM2678104.1"/>
    <property type="molecule type" value="Genomic_DNA"/>
</dbReference>
<dbReference type="Gene3D" id="2.80.10.50">
    <property type="match status" value="1"/>
</dbReference>
<reference evidence="3 4" key="1">
    <citation type="journal article" date="2013" name="Antonie Van Leeuwenhoek">
        <title>Echinimonas agarilytica gen. nov., sp. nov., a new gammaproteobacterium isolated from the sea urchin Strongylocentrotus intermedius.</title>
        <authorList>
            <person name="Nedashkovskaya O.I."/>
            <person name="Stenkova A.M."/>
            <person name="Zhukova N.V."/>
            <person name="Van Trappen S."/>
            <person name="Lee J.S."/>
            <person name="Kim S.B."/>
        </authorList>
    </citation>
    <scope>NUCLEOTIDE SEQUENCE [LARGE SCALE GENOMIC DNA]</scope>
    <source>
        <strain evidence="3 4">KMM 6351</strain>
    </source>
</reference>
<protein>
    <submittedName>
        <fullName evidence="3">Ig-like domain-containing protein</fullName>
    </submittedName>
</protein>
<dbReference type="RefSeq" id="WP_251259421.1">
    <property type="nucleotide sequence ID" value="NZ_JAMQGP010000001.1"/>
</dbReference>
<dbReference type="InterPro" id="IPR012334">
    <property type="entry name" value="Pectin_lyas_fold"/>
</dbReference>
<dbReference type="Gene3D" id="2.160.20.10">
    <property type="entry name" value="Single-stranded right-handed beta-helix, Pectin lyase-like"/>
    <property type="match status" value="1"/>
</dbReference>
<dbReference type="GO" id="GO:0004553">
    <property type="term" value="F:hydrolase activity, hydrolyzing O-glycosyl compounds"/>
    <property type="evidence" value="ECO:0007669"/>
    <property type="project" value="InterPro"/>
</dbReference>
<feature type="chain" id="PRO_5041222382" evidence="1">
    <location>
        <begin position="18"/>
        <end position="1063"/>
    </location>
</feature>
<dbReference type="AlphaFoldDB" id="A0AA41W3P8"/>
<name>A0AA41W3P8_9GAMM</name>
<comment type="caution">
    <text evidence="3">The sequence shown here is derived from an EMBL/GenBank/DDBJ whole genome shotgun (WGS) entry which is preliminary data.</text>
</comment>
<keyword evidence="4" id="KW-1185">Reference proteome</keyword>
<dbReference type="Gene3D" id="2.60.40.10">
    <property type="entry name" value="Immunoglobulins"/>
    <property type="match status" value="2"/>
</dbReference>